<sequence>MKKMTGIYSSQIGGSHCPTPVLLDATVDPELLFLFKFIQWKLYEFPAMPVGTIHLTVWEKLFGDSTNLSYATNSSPVRIFATIRINKSDSLFGESKEKAILWFWLSKSCCKKFTRDNSFVPIITGFFTSTLLLHMYEMQSYQKNQPTHLANNKTLIVSAASSPLRNMVTPFSRPVNALLGADRYRCDESPEMEHNPQECRCSPWGRDKDDSMYLWSYPITKKAIGHEGFKTGVSNDIVSFSAHIDFLDAYISHVPNWDLKFGAGHFYRRPITRAFLGISTASVKCPGFRLRKLAARIILLSSFSLTQQVVSLYEWRIGVAKALKTKMWLGNPPPMTGIEAEACLPADFSRREVVTSQWDLMMGLVYTTRDKARLMRVMRDDPQLEENVNYRFSTNSVLQSYNLIGVELSGVADGALSNVGSSAMSRLDFNIFANGGALEPMSHFPIVIEMQKKISVGRFAREDASVHYSEVKKSASLMANQTPCYLKARTPKEEMDVGIKDFGHTWALVVFFFFWRSGRGLASLVLAPRKVPRRASFSLELPAKDLEIWLSLGASIPAWIGRYWSNPSGPGFLGGIFVISSTPPHDILPQTLRDCHNYHIVMPSRDSVSNLYG</sequence>
<comment type="caution">
    <text evidence="1">The sequence shown here is derived from an EMBL/GenBank/DDBJ whole genome shotgun (WGS) entry which is preliminary data.</text>
</comment>
<dbReference type="EMBL" id="MU003501">
    <property type="protein sequence ID" value="KAF2472838.1"/>
    <property type="molecule type" value="Genomic_DNA"/>
</dbReference>
<name>A0ACB6R1Y6_9PLEO</name>
<organism evidence="1 2">
    <name type="scientific">Lindgomyces ingoldianus</name>
    <dbReference type="NCBI Taxonomy" id="673940"/>
    <lineage>
        <taxon>Eukaryota</taxon>
        <taxon>Fungi</taxon>
        <taxon>Dikarya</taxon>
        <taxon>Ascomycota</taxon>
        <taxon>Pezizomycotina</taxon>
        <taxon>Dothideomycetes</taxon>
        <taxon>Pleosporomycetidae</taxon>
        <taxon>Pleosporales</taxon>
        <taxon>Lindgomycetaceae</taxon>
        <taxon>Lindgomyces</taxon>
    </lineage>
</organism>
<dbReference type="Proteomes" id="UP000799755">
    <property type="component" value="Unassembled WGS sequence"/>
</dbReference>
<reference evidence="1" key="1">
    <citation type="journal article" date="2020" name="Stud. Mycol.">
        <title>101 Dothideomycetes genomes: a test case for predicting lifestyles and emergence of pathogens.</title>
        <authorList>
            <person name="Haridas S."/>
            <person name="Albert R."/>
            <person name="Binder M."/>
            <person name="Bloem J."/>
            <person name="Labutti K."/>
            <person name="Salamov A."/>
            <person name="Andreopoulos B."/>
            <person name="Baker S."/>
            <person name="Barry K."/>
            <person name="Bills G."/>
            <person name="Bluhm B."/>
            <person name="Cannon C."/>
            <person name="Castanera R."/>
            <person name="Culley D."/>
            <person name="Daum C."/>
            <person name="Ezra D."/>
            <person name="Gonzalez J."/>
            <person name="Henrissat B."/>
            <person name="Kuo A."/>
            <person name="Liang C."/>
            <person name="Lipzen A."/>
            <person name="Lutzoni F."/>
            <person name="Magnuson J."/>
            <person name="Mondo S."/>
            <person name="Nolan M."/>
            <person name="Ohm R."/>
            <person name="Pangilinan J."/>
            <person name="Park H.-J."/>
            <person name="Ramirez L."/>
            <person name="Alfaro M."/>
            <person name="Sun H."/>
            <person name="Tritt A."/>
            <person name="Yoshinaga Y."/>
            <person name="Zwiers L.-H."/>
            <person name="Turgeon B."/>
            <person name="Goodwin S."/>
            <person name="Spatafora J."/>
            <person name="Crous P."/>
            <person name="Grigoriev I."/>
        </authorList>
    </citation>
    <scope>NUCLEOTIDE SEQUENCE</scope>
    <source>
        <strain evidence="1">ATCC 200398</strain>
    </source>
</reference>
<proteinExistence type="predicted"/>
<gene>
    <name evidence="1" type="ORF">BDR25DRAFT_353150</name>
</gene>
<evidence type="ECO:0000313" key="2">
    <source>
        <dbReference type="Proteomes" id="UP000799755"/>
    </source>
</evidence>
<evidence type="ECO:0000313" key="1">
    <source>
        <dbReference type="EMBL" id="KAF2472838.1"/>
    </source>
</evidence>
<protein>
    <submittedName>
        <fullName evidence="1">Uncharacterized protein</fullName>
    </submittedName>
</protein>
<keyword evidence="2" id="KW-1185">Reference proteome</keyword>
<accession>A0ACB6R1Y6</accession>